<keyword evidence="2" id="KW-1185">Reference proteome</keyword>
<accession>A0A3S3P058</accession>
<organism evidence="1 2">
    <name type="scientific">Dinothrombium tinctorium</name>
    <dbReference type="NCBI Taxonomy" id="1965070"/>
    <lineage>
        <taxon>Eukaryota</taxon>
        <taxon>Metazoa</taxon>
        <taxon>Ecdysozoa</taxon>
        <taxon>Arthropoda</taxon>
        <taxon>Chelicerata</taxon>
        <taxon>Arachnida</taxon>
        <taxon>Acari</taxon>
        <taxon>Acariformes</taxon>
        <taxon>Trombidiformes</taxon>
        <taxon>Prostigmata</taxon>
        <taxon>Anystina</taxon>
        <taxon>Parasitengona</taxon>
        <taxon>Trombidioidea</taxon>
        <taxon>Trombidiidae</taxon>
        <taxon>Dinothrombium</taxon>
    </lineage>
</organism>
<evidence type="ECO:0000313" key="1">
    <source>
        <dbReference type="EMBL" id="RWS12590.1"/>
    </source>
</evidence>
<proteinExistence type="predicted"/>
<reference evidence="1 2" key="1">
    <citation type="journal article" date="2018" name="Gigascience">
        <title>Genomes of trombidid mites reveal novel predicted allergens and laterally-transferred genes associated with secondary metabolism.</title>
        <authorList>
            <person name="Dong X."/>
            <person name="Chaisiri K."/>
            <person name="Xia D."/>
            <person name="Armstrong S.D."/>
            <person name="Fang Y."/>
            <person name="Donnelly M.J."/>
            <person name="Kadowaki T."/>
            <person name="McGarry J.W."/>
            <person name="Darby A.C."/>
            <person name="Makepeace B.L."/>
        </authorList>
    </citation>
    <scope>NUCLEOTIDE SEQUENCE [LARGE SCALE GENOMIC DNA]</scope>
    <source>
        <strain evidence="1">UoL-WK</strain>
    </source>
</reference>
<evidence type="ECO:0000313" key="2">
    <source>
        <dbReference type="Proteomes" id="UP000285301"/>
    </source>
</evidence>
<dbReference type="Proteomes" id="UP000285301">
    <property type="component" value="Unassembled WGS sequence"/>
</dbReference>
<sequence length="21" mass="2209">MSSIIGLKVINAFISTVKSLS</sequence>
<name>A0A3S3P058_9ACAR</name>
<dbReference type="EMBL" id="NCKU01001267">
    <property type="protein sequence ID" value="RWS12590.1"/>
    <property type="molecule type" value="Genomic_DNA"/>
</dbReference>
<comment type="caution">
    <text evidence="1">The sequence shown here is derived from an EMBL/GenBank/DDBJ whole genome shotgun (WGS) entry which is preliminary data.</text>
</comment>
<protein>
    <submittedName>
        <fullName evidence="1">Uncharacterized protein</fullName>
    </submittedName>
</protein>
<gene>
    <name evidence="1" type="ORF">B4U79_04983</name>
</gene>
<dbReference type="AlphaFoldDB" id="A0A3S3P058"/>